<dbReference type="Gene3D" id="1.10.150.520">
    <property type="match status" value="1"/>
</dbReference>
<dbReference type="InterPro" id="IPR006439">
    <property type="entry name" value="HAD-SF_hydro_IA"/>
</dbReference>
<reference evidence="6" key="1">
    <citation type="journal article" date="2019" name="Int. J. Syst. Evol. Microbiol.">
        <title>The Global Catalogue of Microorganisms (GCM) 10K type strain sequencing project: providing services to taxonomists for standard genome sequencing and annotation.</title>
        <authorList>
            <consortium name="The Broad Institute Genomics Platform"/>
            <consortium name="The Broad Institute Genome Sequencing Center for Infectious Disease"/>
            <person name="Wu L."/>
            <person name="Ma J."/>
        </authorList>
    </citation>
    <scope>NUCLEOTIDE SEQUENCE [LARGE SCALE GENOMIC DNA]</scope>
    <source>
        <strain evidence="6">KCTC 52094</strain>
    </source>
</reference>
<dbReference type="SFLD" id="SFLDG01129">
    <property type="entry name" value="C1.5:_HAD__Beta-PGM__Phosphata"/>
    <property type="match status" value="1"/>
</dbReference>
<dbReference type="EC" id="3.1.3.-" evidence="5"/>
<dbReference type="Pfam" id="PF00702">
    <property type="entry name" value="Hydrolase"/>
    <property type="match status" value="1"/>
</dbReference>
<dbReference type="SUPFAM" id="SSF56784">
    <property type="entry name" value="HAD-like"/>
    <property type="match status" value="1"/>
</dbReference>
<dbReference type="InterPro" id="IPR023214">
    <property type="entry name" value="HAD_sf"/>
</dbReference>
<gene>
    <name evidence="5" type="ORF">ACFOD4_12960</name>
</gene>
<dbReference type="PRINTS" id="PR00413">
    <property type="entry name" value="HADHALOGNASE"/>
</dbReference>
<organism evidence="5 6">
    <name type="scientific">Teichococcus globiformis</name>
    <dbReference type="NCBI Taxonomy" id="2307229"/>
    <lineage>
        <taxon>Bacteria</taxon>
        <taxon>Pseudomonadati</taxon>
        <taxon>Pseudomonadota</taxon>
        <taxon>Alphaproteobacteria</taxon>
        <taxon>Acetobacterales</taxon>
        <taxon>Roseomonadaceae</taxon>
        <taxon>Roseomonas</taxon>
    </lineage>
</organism>
<evidence type="ECO:0000256" key="3">
    <source>
        <dbReference type="ARBA" id="ARBA00022801"/>
    </source>
</evidence>
<dbReference type="InterPro" id="IPR036412">
    <property type="entry name" value="HAD-like_sf"/>
</dbReference>
<proteinExistence type="predicted"/>
<dbReference type="SFLD" id="SFLDS00003">
    <property type="entry name" value="Haloacid_Dehalogenase"/>
    <property type="match status" value="1"/>
</dbReference>
<dbReference type="InterPro" id="IPR051400">
    <property type="entry name" value="HAD-like_hydrolase"/>
</dbReference>
<name>A0ABV7FZW7_9PROT</name>
<keyword evidence="4" id="KW-0460">Magnesium</keyword>
<keyword evidence="3 5" id="KW-0378">Hydrolase</keyword>
<dbReference type="RefSeq" id="WP_379597030.1">
    <property type="nucleotide sequence ID" value="NZ_JBHRTN010000011.1"/>
</dbReference>
<evidence type="ECO:0000313" key="6">
    <source>
        <dbReference type="Proteomes" id="UP001595593"/>
    </source>
</evidence>
<keyword evidence="2" id="KW-0479">Metal-binding</keyword>
<evidence type="ECO:0000313" key="5">
    <source>
        <dbReference type="EMBL" id="MFC3125972.1"/>
    </source>
</evidence>
<dbReference type="Gene3D" id="3.40.50.1000">
    <property type="entry name" value="HAD superfamily/HAD-like"/>
    <property type="match status" value="1"/>
</dbReference>
<protein>
    <submittedName>
        <fullName evidence="5">HAD family hydrolase</fullName>
        <ecNumber evidence="5">3.1.3.-</ecNumber>
    </submittedName>
</protein>
<sequence length="248" mass="27419">MKILNAAALQEKPHAILFDLDDTLYAYHGPHERAMAAVRGKVQSSLKVTAAQFDEAFARARKTVKAMLGQTASAHNRLLYFSRMIEMLGLSSQPAIALDLEQTYWRTLLTTARLYPGAEDMLIELRAAGLPLALVTDLTAQIQYRKLVYFGIDRYFDAIVTSEEAGVDKPGLRPFEIAAEKLGLTREERVWFVGDAACDVVASKQVLNAATFQKVHDGGNHPLHDGVDASFHNFIAFRDWARGAIGQG</sequence>
<dbReference type="Proteomes" id="UP001595593">
    <property type="component" value="Unassembled WGS sequence"/>
</dbReference>
<evidence type="ECO:0000256" key="1">
    <source>
        <dbReference type="ARBA" id="ARBA00001946"/>
    </source>
</evidence>
<dbReference type="EMBL" id="JBHRTN010000011">
    <property type="protein sequence ID" value="MFC3125972.1"/>
    <property type="molecule type" value="Genomic_DNA"/>
</dbReference>
<evidence type="ECO:0000256" key="2">
    <source>
        <dbReference type="ARBA" id="ARBA00022723"/>
    </source>
</evidence>
<accession>A0ABV7FZW7</accession>
<comment type="caution">
    <text evidence="5">The sequence shown here is derived from an EMBL/GenBank/DDBJ whole genome shotgun (WGS) entry which is preliminary data.</text>
</comment>
<comment type="cofactor">
    <cofactor evidence="1">
        <name>Mg(2+)</name>
        <dbReference type="ChEBI" id="CHEBI:18420"/>
    </cofactor>
</comment>
<dbReference type="PANTHER" id="PTHR46470:SF2">
    <property type="entry name" value="GLYCERALDEHYDE 3-PHOSPHATE PHOSPHATASE"/>
    <property type="match status" value="1"/>
</dbReference>
<keyword evidence="6" id="KW-1185">Reference proteome</keyword>
<dbReference type="PANTHER" id="PTHR46470">
    <property type="entry name" value="N-ACYLNEURAMINATE-9-PHOSPHATASE"/>
    <property type="match status" value="1"/>
</dbReference>
<dbReference type="GO" id="GO:0016787">
    <property type="term" value="F:hydrolase activity"/>
    <property type="evidence" value="ECO:0007669"/>
    <property type="project" value="UniProtKB-KW"/>
</dbReference>
<evidence type="ECO:0000256" key="4">
    <source>
        <dbReference type="ARBA" id="ARBA00022842"/>
    </source>
</evidence>